<sequence length="128" mass="13738">MSNHYRRIDTTDPRRHDRIQPLQFPDPWLDDSADLYGFLLSSATMMSGAAMITRLPTLSFAGLLFALANNAHDKPHQAKKESAQNATGGPVMGLIFASLSIFLLIVQKLLGVGAPGQPVGVPLGSAKP</sequence>
<reference evidence="2 3" key="1">
    <citation type="journal article" date="2018" name="Mol. Biol. Evol.">
        <title>Broad Genomic Sampling Reveals a Smut Pathogenic Ancestry of the Fungal Clade Ustilaginomycotina.</title>
        <authorList>
            <person name="Kijpornyongpan T."/>
            <person name="Mondo S.J."/>
            <person name="Barry K."/>
            <person name="Sandor L."/>
            <person name="Lee J."/>
            <person name="Lipzen A."/>
            <person name="Pangilinan J."/>
            <person name="LaButti K."/>
            <person name="Hainaut M."/>
            <person name="Henrissat B."/>
            <person name="Grigoriev I.V."/>
            <person name="Spatafora J.W."/>
            <person name="Aime M.C."/>
        </authorList>
    </citation>
    <scope>NUCLEOTIDE SEQUENCE [LARGE SCALE GENOMIC DNA]</scope>
    <source>
        <strain evidence="2 3">MCA 3882</strain>
    </source>
</reference>
<evidence type="ECO:0000313" key="2">
    <source>
        <dbReference type="EMBL" id="PWN31993.1"/>
    </source>
</evidence>
<organism evidence="2 3">
    <name type="scientific">Meira miltonrushii</name>
    <dbReference type="NCBI Taxonomy" id="1280837"/>
    <lineage>
        <taxon>Eukaryota</taxon>
        <taxon>Fungi</taxon>
        <taxon>Dikarya</taxon>
        <taxon>Basidiomycota</taxon>
        <taxon>Ustilaginomycotina</taxon>
        <taxon>Exobasidiomycetes</taxon>
        <taxon>Exobasidiales</taxon>
        <taxon>Brachybasidiaceae</taxon>
        <taxon>Meira</taxon>
    </lineage>
</organism>
<evidence type="ECO:0000313" key="3">
    <source>
        <dbReference type="Proteomes" id="UP000245771"/>
    </source>
</evidence>
<keyword evidence="1" id="KW-0812">Transmembrane</keyword>
<keyword evidence="1" id="KW-1133">Transmembrane helix</keyword>
<dbReference type="GeneID" id="37021305"/>
<dbReference type="Proteomes" id="UP000245771">
    <property type="component" value="Unassembled WGS sequence"/>
</dbReference>
<keyword evidence="3" id="KW-1185">Reference proteome</keyword>
<feature type="transmembrane region" description="Helical" evidence="1">
    <location>
        <begin position="35"/>
        <end position="68"/>
    </location>
</feature>
<feature type="transmembrane region" description="Helical" evidence="1">
    <location>
        <begin position="89"/>
        <end position="110"/>
    </location>
</feature>
<keyword evidence="1" id="KW-0472">Membrane</keyword>
<dbReference type="OrthoDB" id="3349092at2759"/>
<dbReference type="AlphaFoldDB" id="A0A316V708"/>
<name>A0A316V708_9BASI</name>
<dbReference type="EMBL" id="KZ819606">
    <property type="protein sequence ID" value="PWN31993.1"/>
    <property type="molecule type" value="Genomic_DNA"/>
</dbReference>
<dbReference type="InParanoid" id="A0A316V708"/>
<gene>
    <name evidence="2" type="ORF">FA14DRAFT_162299</name>
</gene>
<accession>A0A316V708</accession>
<proteinExistence type="predicted"/>
<dbReference type="RefSeq" id="XP_025352295.1">
    <property type="nucleotide sequence ID" value="XM_025499524.1"/>
</dbReference>
<protein>
    <submittedName>
        <fullName evidence="2">Uncharacterized protein</fullName>
    </submittedName>
</protein>
<evidence type="ECO:0000256" key="1">
    <source>
        <dbReference type="SAM" id="Phobius"/>
    </source>
</evidence>